<dbReference type="Gene3D" id="3.30.2310.20">
    <property type="entry name" value="RelE-like"/>
    <property type="match status" value="1"/>
</dbReference>
<dbReference type="KEGG" id="svp:Pan189_38420"/>
<dbReference type="EMBL" id="CP036268">
    <property type="protein sequence ID" value="QDT39435.1"/>
    <property type="molecule type" value="Genomic_DNA"/>
</dbReference>
<dbReference type="InterPro" id="IPR007712">
    <property type="entry name" value="RelE/ParE_toxin"/>
</dbReference>
<keyword evidence="1" id="KW-1277">Toxin-antitoxin system</keyword>
<name>A0A517R6G6_9PLAN</name>
<dbReference type="Proteomes" id="UP000317318">
    <property type="component" value="Chromosome"/>
</dbReference>
<dbReference type="RefSeq" id="WP_310820772.1">
    <property type="nucleotide sequence ID" value="NZ_CP036268.1"/>
</dbReference>
<evidence type="ECO:0000256" key="1">
    <source>
        <dbReference type="ARBA" id="ARBA00022649"/>
    </source>
</evidence>
<evidence type="ECO:0000313" key="3">
    <source>
        <dbReference type="Proteomes" id="UP000317318"/>
    </source>
</evidence>
<reference evidence="2 3" key="1">
    <citation type="submission" date="2019-02" db="EMBL/GenBank/DDBJ databases">
        <title>Deep-cultivation of Planctomycetes and their phenomic and genomic characterization uncovers novel biology.</title>
        <authorList>
            <person name="Wiegand S."/>
            <person name="Jogler M."/>
            <person name="Boedeker C."/>
            <person name="Pinto D."/>
            <person name="Vollmers J."/>
            <person name="Rivas-Marin E."/>
            <person name="Kohn T."/>
            <person name="Peeters S.H."/>
            <person name="Heuer A."/>
            <person name="Rast P."/>
            <person name="Oberbeckmann S."/>
            <person name="Bunk B."/>
            <person name="Jeske O."/>
            <person name="Meyerdierks A."/>
            <person name="Storesund J.E."/>
            <person name="Kallscheuer N."/>
            <person name="Luecker S."/>
            <person name="Lage O.M."/>
            <person name="Pohl T."/>
            <person name="Merkel B.J."/>
            <person name="Hornburger P."/>
            <person name="Mueller R.-W."/>
            <person name="Bruemmer F."/>
            <person name="Labrenz M."/>
            <person name="Spormann A.M."/>
            <person name="Op den Camp H."/>
            <person name="Overmann J."/>
            <person name="Amann R."/>
            <person name="Jetten M.S.M."/>
            <person name="Mascher T."/>
            <person name="Medema M.H."/>
            <person name="Devos D.P."/>
            <person name="Kaster A.-K."/>
            <person name="Ovreas L."/>
            <person name="Rohde M."/>
            <person name="Galperin M.Y."/>
            <person name="Jogler C."/>
        </authorList>
    </citation>
    <scope>NUCLEOTIDE SEQUENCE [LARGE SCALE GENOMIC DNA]</scope>
    <source>
        <strain evidence="2 3">Pan189</strain>
    </source>
</reference>
<proteinExistence type="predicted"/>
<accession>A0A517R6G6</accession>
<dbReference type="AlphaFoldDB" id="A0A517R6G6"/>
<gene>
    <name evidence="2" type="ORF">Pan189_38420</name>
</gene>
<evidence type="ECO:0000313" key="2">
    <source>
        <dbReference type="EMBL" id="QDT39435.1"/>
    </source>
</evidence>
<organism evidence="2 3">
    <name type="scientific">Stratiformator vulcanicus</name>
    <dbReference type="NCBI Taxonomy" id="2527980"/>
    <lineage>
        <taxon>Bacteria</taxon>
        <taxon>Pseudomonadati</taxon>
        <taxon>Planctomycetota</taxon>
        <taxon>Planctomycetia</taxon>
        <taxon>Planctomycetales</taxon>
        <taxon>Planctomycetaceae</taxon>
        <taxon>Stratiformator</taxon>
    </lineage>
</organism>
<protein>
    <submittedName>
        <fullName evidence="2">Plasmid stabilization system protein</fullName>
    </submittedName>
</protein>
<sequence length="104" mass="11843">MIRRRPQVEIDLFELADFIAASDFDAAIRFINAAEDTIDKLGGSPSLGNQFLHGPVALEMFRFWRIDKHPHHLIFYISDGEEIEIVRVLHSSRDIGKALAEVQP</sequence>
<dbReference type="InterPro" id="IPR035093">
    <property type="entry name" value="RelE/ParE_toxin_dom_sf"/>
</dbReference>
<dbReference type="Pfam" id="PF05016">
    <property type="entry name" value="ParE_toxin"/>
    <property type="match status" value="1"/>
</dbReference>
<keyword evidence="3" id="KW-1185">Reference proteome</keyword>